<proteinExistence type="predicted"/>
<dbReference type="AlphaFoldDB" id="A0A9D1J7Q3"/>
<evidence type="ECO:0000313" key="2">
    <source>
        <dbReference type="Proteomes" id="UP000824200"/>
    </source>
</evidence>
<organism evidence="1 2">
    <name type="scientific">Candidatus Fimimonas gallinarum</name>
    <dbReference type="NCBI Taxonomy" id="2840821"/>
    <lineage>
        <taxon>Bacteria</taxon>
        <taxon>Pseudomonadati</taxon>
        <taxon>Myxococcota</taxon>
        <taxon>Myxococcia</taxon>
        <taxon>Myxococcales</taxon>
        <taxon>Cystobacterineae</taxon>
        <taxon>Myxococcaceae</taxon>
        <taxon>Myxococcaceae incertae sedis</taxon>
        <taxon>Candidatus Fimimonas</taxon>
    </lineage>
</organism>
<dbReference type="Proteomes" id="UP000824200">
    <property type="component" value="Unassembled WGS sequence"/>
</dbReference>
<comment type="caution">
    <text evidence="1">The sequence shown here is derived from an EMBL/GenBank/DDBJ whole genome shotgun (WGS) entry which is preliminary data.</text>
</comment>
<evidence type="ECO:0000313" key="1">
    <source>
        <dbReference type="EMBL" id="HIR65633.1"/>
    </source>
</evidence>
<sequence>MAQNISSGKGTDDFATIQGFCAKSVKVIFKTPAKSSRGLFLRPIFSVPNFRIAFRFATFAPQRAWSNAENVRSKIFAVAVKNGFCVVEMSLITSFLVEAKTCCSCLAGKRATVRPVFLRTKGVNSFFSGAKNHKTAKYPCSRHYL</sequence>
<accession>A0A9D1J7Q3</accession>
<reference evidence="1" key="1">
    <citation type="submission" date="2020-10" db="EMBL/GenBank/DDBJ databases">
        <authorList>
            <person name="Gilroy R."/>
        </authorList>
    </citation>
    <scope>NUCLEOTIDE SEQUENCE</scope>
    <source>
        <strain evidence="1">CHK121-14286</strain>
    </source>
</reference>
<dbReference type="EMBL" id="DVHL01000016">
    <property type="protein sequence ID" value="HIR65633.1"/>
    <property type="molecule type" value="Genomic_DNA"/>
</dbReference>
<name>A0A9D1J7Q3_9BACT</name>
<reference evidence="1" key="2">
    <citation type="journal article" date="2021" name="PeerJ">
        <title>Extensive microbial diversity within the chicken gut microbiome revealed by metagenomics and culture.</title>
        <authorList>
            <person name="Gilroy R."/>
            <person name="Ravi A."/>
            <person name="Getino M."/>
            <person name="Pursley I."/>
            <person name="Horton D.L."/>
            <person name="Alikhan N.F."/>
            <person name="Baker D."/>
            <person name="Gharbi K."/>
            <person name="Hall N."/>
            <person name="Watson M."/>
            <person name="Adriaenssens E.M."/>
            <person name="Foster-Nyarko E."/>
            <person name="Jarju S."/>
            <person name="Secka A."/>
            <person name="Antonio M."/>
            <person name="Oren A."/>
            <person name="Chaudhuri R.R."/>
            <person name="La Ragione R."/>
            <person name="Hildebrand F."/>
            <person name="Pallen M.J."/>
        </authorList>
    </citation>
    <scope>NUCLEOTIDE SEQUENCE</scope>
    <source>
        <strain evidence="1">CHK121-14286</strain>
    </source>
</reference>
<protein>
    <submittedName>
        <fullName evidence="1">Uncharacterized protein</fullName>
    </submittedName>
</protein>
<gene>
    <name evidence="1" type="ORF">IAC95_01930</name>
</gene>